<gene>
    <name evidence="2" type="ORF">MM171A02446_0004</name>
</gene>
<keyword evidence="1" id="KW-0812">Transmembrane</keyword>
<evidence type="ECO:0000313" key="2">
    <source>
        <dbReference type="EMBL" id="QJH92717.1"/>
    </source>
</evidence>
<sequence length="83" mass="9898">MNFLDWVKKYLVVIAFLFGVATGILTMYYGFNSRLDTMDNRFDTVDFKVNLIQSSADREYENIYEVLHRQRQHINKATELLEK</sequence>
<dbReference type="AlphaFoldDB" id="A0A6M3X5I6"/>
<organism evidence="2">
    <name type="scientific">viral metagenome</name>
    <dbReference type="NCBI Taxonomy" id="1070528"/>
    <lineage>
        <taxon>unclassified sequences</taxon>
        <taxon>metagenomes</taxon>
        <taxon>organismal metagenomes</taxon>
    </lineage>
</organism>
<keyword evidence="1" id="KW-1133">Transmembrane helix</keyword>
<accession>A0A6M3X5I6</accession>
<keyword evidence="1" id="KW-0472">Membrane</keyword>
<name>A0A6M3X5I6_9ZZZZ</name>
<dbReference type="EMBL" id="MT143914">
    <property type="protein sequence ID" value="QJH92717.1"/>
    <property type="molecule type" value="Genomic_DNA"/>
</dbReference>
<protein>
    <submittedName>
        <fullName evidence="2">Uncharacterized protein</fullName>
    </submittedName>
</protein>
<feature type="transmembrane region" description="Helical" evidence="1">
    <location>
        <begin position="12"/>
        <end position="31"/>
    </location>
</feature>
<evidence type="ECO:0000256" key="1">
    <source>
        <dbReference type="SAM" id="Phobius"/>
    </source>
</evidence>
<proteinExistence type="predicted"/>
<reference evidence="2" key="1">
    <citation type="submission" date="2020-03" db="EMBL/GenBank/DDBJ databases">
        <title>The deep terrestrial virosphere.</title>
        <authorList>
            <person name="Holmfeldt K."/>
            <person name="Nilsson E."/>
            <person name="Simone D."/>
            <person name="Lopez-Fernandez M."/>
            <person name="Wu X."/>
            <person name="de Brujin I."/>
            <person name="Lundin D."/>
            <person name="Andersson A."/>
            <person name="Bertilsson S."/>
            <person name="Dopson M."/>
        </authorList>
    </citation>
    <scope>NUCLEOTIDE SEQUENCE</scope>
    <source>
        <strain evidence="2">MM171A02446</strain>
    </source>
</reference>